<proteinExistence type="predicted"/>
<accession>A0A158J831</accession>
<protein>
    <recommendedName>
        <fullName evidence="3">DUF3303 domain-containing protein</fullName>
    </recommendedName>
</protein>
<dbReference type="EMBL" id="FCNY02000021">
    <property type="protein sequence ID" value="SAL65017.1"/>
    <property type="molecule type" value="Genomic_DNA"/>
</dbReference>
<dbReference type="InterPro" id="IPR021734">
    <property type="entry name" value="DUF3303"/>
</dbReference>
<dbReference type="AlphaFoldDB" id="A0A158J831"/>
<dbReference type="Pfam" id="PF11746">
    <property type="entry name" value="DUF3303"/>
    <property type="match status" value="1"/>
</dbReference>
<keyword evidence="2" id="KW-1185">Reference proteome</keyword>
<evidence type="ECO:0000313" key="2">
    <source>
        <dbReference type="Proteomes" id="UP000054740"/>
    </source>
</evidence>
<name>A0A158J831_CABCO</name>
<sequence length="91" mass="10073">MLFVVHWSGPATARKAAVERYKSMRSDSSRSKEITVIARWHAIAEPGGYAVIEADDASKLAAWIIQWNDLFNFTLTPVMTADAYDASLGLL</sequence>
<gene>
    <name evidence="1" type="ORF">AWB70_06063</name>
</gene>
<evidence type="ECO:0008006" key="3">
    <source>
        <dbReference type="Google" id="ProtNLM"/>
    </source>
</evidence>
<reference evidence="2" key="1">
    <citation type="submission" date="2016-01" db="EMBL/GenBank/DDBJ databases">
        <authorList>
            <person name="Peeters C."/>
        </authorList>
    </citation>
    <scope>NUCLEOTIDE SEQUENCE [LARGE SCALE GENOMIC DNA]</scope>
</reference>
<dbReference type="RefSeq" id="WP_053568932.1">
    <property type="nucleotide sequence ID" value="NZ_FCNY02000021.1"/>
</dbReference>
<evidence type="ECO:0000313" key="1">
    <source>
        <dbReference type="EMBL" id="SAL65017.1"/>
    </source>
</evidence>
<organism evidence="1 2">
    <name type="scientific">Caballeronia cordobensis</name>
    <name type="common">Burkholderia cordobensis</name>
    <dbReference type="NCBI Taxonomy" id="1353886"/>
    <lineage>
        <taxon>Bacteria</taxon>
        <taxon>Pseudomonadati</taxon>
        <taxon>Pseudomonadota</taxon>
        <taxon>Betaproteobacteria</taxon>
        <taxon>Burkholderiales</taxon>
        <taxon>Burkholderiaceae</taxon>
        <taxon>Caballeronia</taxon>
    </lineage>
</organism>
<dbReference type="Proteomes" id="UP000054740">
    <property type="component" value="Unassembled WGS sequence"/>
</dbReference>